<dbReference type="Proteomes" id="UP000653730">
    <property type="component" value="Unassembled WGS sequence"/>
</dbReference>
<dbReference type="Pfam" id="PF14322">
    <property type="entry name" value="SusD-like_3"/>
    <property type="match status" value="1"/>
</dbReference>
<feature type="domain" description="RagB/SusD" evidence="7">
    <location>
        <begin position="352"/>
        <end position="479"/>
    </location>
</feature>
<feature type="domain" description="SusD-like N-terminal" evidence="8">
    <location>
        <begin position="22"/>
        <end position="192"/>
    </location>
</feature>
<gene>
    <name evidence="9" type="ORF">IBL28_06170</name>
</gene>
<evidence type="ECO:0000259" key="7">
    <source>
        <dbReference type="Pfam" id="PF07980"/>
    </source>
</evidence>
<evidence type="ECO:0000259" key="8">
    <source>
        <dbReference type="Pfam" id="PF14322"/>
    </source>
</evidence>
<keyword evidence="4" id="KW-0472">Membrane</keyword>
<dbReference type="GO" id="GO:0009279">
    <property type="term" value="C:cell outer membrane"/>
    <property type="evidence" value="ECO:0007669"/>
    <property type="project" value="UniProtKB-SubCell"/>
</dbReference>
<dbReference type="Pfam" id="PF07980">
    <property type="entry name" value="SusD_RagB"/>
    <property type="match status" value="1"/>
</dbReference>
<dbReference type="InterPro" id="IPR033985">
    <property type="entry name" value="SusD-like_N"/>
</dbReference>
<comment type="subcellular location">
    <subcellularLocation>
        <location evidence="1">Cell outer membrane</location>
    </subcellularLocation>
</comment>
<feature type="signal peptide" evidence="6">
    <location>
        <begin position="1"/>
        <end position="18"/>
    </location>
</feature>
<protein>
    <submittedName>
        <fullName evidence="9">RagB/SusD family nutrient uptake outer membrane protein</fullName>
    </submittedName>
</protein>
<evidence type="ECO:0000256" key="3">
    <source>
        <dbReference type="ARBA" id="ARBA00022729"/>
    </source>
</evidence>
<evidence type="ECO:0000256" key="1">
    <source>
        <dbReference type="ARBA" id="ARBA00004442"/>
    </source>
</evidence>
<evidence type="ECO:0000256" key="2">
    <source>
        <dbReference type="ARBA" id="ARBA00006275"/>
    </source>
</evidence>
<dbReference type="EMBL" id="JACVDC010000011">
    <property type="protein sequence ID" value="MBC9795542.1"/>
    <property type="molecule type" value="Genomic_DNA"/>
</dbReference>
<feature type="chain" id="PRO_5037664414" evidence="6">
    <location>
        <begin position="19"/>
        <end position="481"/>
    </location>
</feature>
<evidence type="ECO:0000313" key="10">
    <source>
        <dbReference type="Proteomes" id="UP000653730"/>
    </source>
</evidence>
<evidence type="ECO:0000313" key="9">
    <source>
        <dbReference type="EMBL" id="MBC9795542.1"/>
    </source>
</evidence>
<evidence type="ECO:0000256" key="5">
    <source>
        <dbReference type="ARBA" id="ARBA00023237"/>
    </source>
</evidence>
<dbReference type="AlphaFoldDB" id="A0A926JQC7"/>
<keyword evidence="5" id="KW-0998">Cell outer membrane</keyword>
<dbReference type="InterPro" id="IPR012944">
    <property type="entry name" value="SusD_RagB_dom"/>
</dbReference>
<keyword evidence="10" id="KW-1185">Reference proteome</keyword>
<dbReference type="InterPro" id="IPR011990">
    <property type="entry name" value="TPR-like_helical_dom_sf"/>
</dbReference>
<accession>A0A926JQC7</accession>
<evidence type="ECO:0000256" key="6">
    <source>
        <dbReference type="SAM" id="SignalP"/>
    </source>
</evidence>
<name>A0A926JQC7_9FLAO</name>
<proteinExistence type="inferred from homology"/>
<organism evidence="9 10">
    <name type="scientific">Sinomicrobium weinanense</name>
    <dbReference type="NCBI Taxonomy" id="2842200"/>
    <lineage>
        <taxon>Bacteria</taxon>
        <taxon>Pseudomonadati</taxon>
        <taxon>Bacteroidota</taxon>
        <taxon>Flavobacteriia</taxon>
        <taxon>Flavobacteriales</taxon>
        <taxon>Flavobacteriaceae</taxon>
        <taxon>Sinomicrobium</taxon>
    </lineage>
</organism>
<evidence type="ECO:0000256" key="4">
    <source>
        <dbReference type="ARBA" id="ARBA00023136"/>
    </source>
</evidence>
<dbReference type="PROSITE" id="PS51257">
    <property type="entry name" value="PROKAR_LIPOPROTEIN"/>
    <property type="match status" value="1"/>
</dbReference>
<dbReference type="RefSeq" id="WP_187964693.1">
    <property type="nucleotide sequence ID" value="NZ_JACVDC010000011.1"/>
</dbReference>
<dbReference type="Gene3D" id="1.25.40.390">
    <property type="match status" value="1"/>
</dbReference>
<dbReference type="SUPFAM" id="SSF48452">
    <property type="entry name" value="TPR-like"/>
    <property type="match status" value="1"/>
</dbReference>
<reference evidence="9 10" key="1">
    <citation type="submission" date="2020-09" db="EMBL/GenBank/DDBJ databases">
        <title>Sinomicrobium weinanense sp. nov., a halophilic bacteria isolated from saline-alkali soil.</title>
        <authorList>
            <person name="Wu P."/>
            <person name="Ren H."/>
            <person name="Mei Y."/>
            <person name="Liang Y."/>
            <person name="Chen Z."/>
        </authorList>
    </citation>
    <scope>NUCLEOTIDE SEQUENCE [LARGE SCALE GENOMIC DNA]</scope>
    <source>
        <strain evidence="9 10">FJxs</strain>
    </source>
</reference>
<dbReference type="CDD" id="cd08977">
    <property type="entry name" value="SusD"/>
    <property type="match status" value="1"/>
</dbReference>
<comment type="similarity">
    <text evidence="2">Belongs to the SusD family.</text>
</comment>
<comment type="caution">
    <text evidence="9">The sequence shown here is derived from an EMBL/GenBank/DDBJ whole genome shotgun (WGS) entry which is preliminary data.</text>
</comment>
<keyword evidence="3 6" id="KW-0732">Signal</keyword>
<sequence length="481" mass="54098">MKKIFLFLVCTAALVAASCESFLDQQPESELSADNFWQTEDDIRAGIAGMYDGIQGVISSRYIEWGEARSDNFTNGGTGITSINFALNGLTADMGEVNWDQLYATINRANLAIKNLPLITGGEISEAAKNNFLGQAYAMRAYSHFLGTKVWGGIPLMLEPVTDRDFKPQRTAAEEVLQSVIEDLNIALELVDPNNINVYEINTGGILCMLTEAYMWQQNYQEALESSDRLLALDRYSLAQGPDEWKMVFTDPANSDEAIWSMYWSFEEDGSNALAARIGSSTNTSPFILDLNLLSEWQQQENDFRRYLTYDTLEAVSTGAVQDIWKYYPPAPDGLVASALPPANQAEVRNSLYRLSDMMLLRAEAFNQLDNTSEAVSLLNDIRIRAGLDPVTADMFANKEELENAILKERQFELFAEGKRWFDLRRTGKVVEVMDPLLRQRQEDRQINVIGFGDPGFILFPISRDALNENPNLEQNPPYSR</sequence>